<reference evidence="2" key="1">
    <citation type="submission" date="2016-10" db="EMBL/GenBank/DDBJ databases">
        <authorList>
            <person name="Varghese N."/>
            <person name="Submissions S."/>
        </authorList>
    </citation>
    <scope>NUCLEOTIDE SEQUENCE [LARGE SCALE GENOMIC DNA]</scope>
    <source>
        <strain evidence="2">DSM 28881</strain>
    </source>
</reference>
<accession>A0A1I3TBI6</accession>
<dbReference type="STRING" id="1144750.SAMN05443431_1165"/>
<dbReference type="Proteomes" id="UP000199559">
    <property type="component" value="Unassembled WGS sequence"/>
</dbReference>
<protein>
    <recommendedName>
        <fullName evidence="3">Lipoprotein</fullName>
    </recommendedName>
</protein>
<dbReference type="EMBL" id="FORM01000016">
    <property type="protein sequence ID" value="SFJ67036.1"/>
    <property type="molecule type" value="Genomic_DNA"/>
</dbReference>
<name>A0A1I3TBI6_9FLAO</name>
<evidence type="ECO:0000313" key="1">
    <source>
        <dbReference type="EMBL" id="SFJ67036.1"/>
    </source>
</evidence>
<gene>
    <name evidence="1" type="ORF">SAMN05443431_1165</name>
</gene>
<dbReference type="AlphaFoldDB" id="A0A1I3TBI6"/>
<organism evidence="1 2">
    <name type="scientific">Olleya namhaensis</name>
    <dbReference type="NCBI Taxonomy" id="1144750"/>
    <lineage>
        <taxon>Bacteria</taxon>
        <taxon>Pseudomonadati</taxon>
        <taxon>Bacteroidota</taxon>
        <taxon>Flavobacteriia</taxon>
        <taxon>Flavobacteriales</taxon>
        <taxon>Flavobacteriaceae</taxon>
    </lineage>
</organism>
<proteinExistence type="predicted"/>
<dbReference type="PROSITE" id="PS51257">
    <property type="entry name" value="PROKAR_LIPOPROTEIN"/>
    <property type="match status" value="1"/>
</dbReference>
<sequence length="182" mass="21636">MNKILVVFLILGFYSCGEKQKAEKKTESLEIEKTVFKLKGFELLKDFEKNKAEFGTDTFELFGHSSEGGELKVFHNKIFDYVVYDFWLYGETGKLNYTYWAEKNGKLNFKLIKKLEYNYNKPFYENGYKTDSIIRYLSYSNSKVKLYDLNKTEIKESEKVQKTKLELESFFKDLTKEIEIIK</sequence>
<evidence type="ECO:0000313" key="2">
    <source>
        <dbReference type="Proteomes" id="UP000199559"/>
    </source>
</evidence>
<keyword evidence="2" id="KW-1185">Reference proteome</keyword>
<dbReference type="RefSeq" id="WP_090842453.1">
    <property type="nucleotide sequence ID" value="NZ_FORM01000016.1"/>
</dbReference>
<evidence type="ECO:0008006" key="3">
    <source>
        <dbReference type="Google" id="ProtNLM"/>
    </source>
</evidence>